<proteinExistence type="predicted"/>
<dbReference type="AlphaFoldDB" id="A0A438KPR0"/>
<evidence type="ECO:0000313" key="2">
    <source>
        <dbReference type="Proteomes" id="UP000288805"/>
    </source>
</evidence>
<reference evidence="1 2" key="1">
    <citation type="journal article" date="2018" name="PLoS Genet.">
        <title>Population sequencing reveals clonal diversity and ancestral inbreeding in the grapevine cultivar Chardonnay.</title>
        <authorList>
            <person name="Roach M.J."/>
            <person name="Johnson D.L."/>
            <person name="Bohlmann J."/>
            <person name="van Vuuren H.J."/>
            <person name="Jones S.J."/>
            <person name="Pretorius I.S."/>
            <person name="Schmidt S.A."/>
            <person name="Borneman A.R."/>
        </authorList>
    </citation>
    <scope>NUCLEOTIDE SEQUENCE [LARGE SCALE GENOMIC DNA]</scope>
    <source>
        <strain evidence="2">cv. Chardonnay</strain>
        <tissue evidence="1">Leaf</tissue>
    </source>
</reference>
<protein>
    <submittedName>
        <fullName evidence="1">Uncharacterized protein</fullName>
    </submittedName>
</protein>
<name>A0A438KPR0_VITVI</name>
<comment type="caution">
    <text evidence="1">The sequence shown here is derived from an EMBL/GenBank/DDBJ whole genome shotgun (WGS) entry which is preliminary data.</text>
</comment>
<organism evidence="1 2">
    <name type="scientific">Vitis vinifera</name>
    <name type="common">Grape</name>
    <dbReference type="NCBI Taxonomy" id="29760"/>
    <lineage>
        <taxon>Eukaryota</taxon>
        <taxon>Viridiplantae</taxon>
        <taxon>Streptophyta</taxon>
        <taxon>Embryophyta</taxon>
        <taxon>Tracheophyta</taxon>
        <taxon>Spermatophyta</taxon>
        <taxon>Magnoliopsida</taxon>
        <taxon>eudicotyledons</taxon>
        <taxon>Gunneridae</taxon>
        <taxon>Pentapetalae</taxon>
        <taxon>rosids</taxon>
        <taxon>Vitales</taxon>
        <taxon>Vitaceae</taxon>
        <taxon>Viteae</taxon>
        <taxon>Vitis</taxon>
    </lineage>
</organism>
<accession>A0A438KPR0</accession>
<evidence type="ECO:0000313" key="1">
    <source>
        <dbReference type="EMBL" id="RVX23179.1"/>
    </source>
</evidence>
<gene>
    <name evidence="1" type="ORF">CK203_000833</name>
</gene>
<dbReference type="EMBL" id="QGNW01000001">
    <property type="protein sequence ID" value="RVX23179.1"/>
    <property type="molecule type" value="Genomic_DNA"/>
</dbReference>
<sequence length="97" mass="11111">MAINNDDEKWEEFDSDEEEDEALSFCDLPNDLIYMCAADEVFFKAKFCHYVFQSVPIAALLATATIAGNQADVSRGLSPWIVVLGWIYKREQQEQQQ</sequence>
<dbReference type="Proteomes" id="UP000288805">
    <property type="component" value="Unassembled WGS sequence"/>
</dbReference>